<dbReference type="GO" id="GO:0046872">
    <property type="term" value="F:metal ion binding"/>
    <property type="evidence" value="ECO:0007669"/>
    <property type="project" value="InterPro"/>
</dbReference>
<feature type="domain" description="Flavodoxin-like" evidence="2">
    <location>
        <begin position="249"/>
        <end position="386"/>
    </location>
</feature>
<dbReference type="PROSITE" id="PS50902">
    <property type="entry name" value="FLAVODOXIN_LIKE"/>
    <property type="match status" value="1"/>
</dbReference>
<protein>
    <submittedName>
        <fullName evidence="3">Flavorubredoxin</fullName>
    </submittedName>
</protein>
<evidence type="ECO:0000313" key="4">
    <source>
        <dbReference type="Proteomes" id="UP000183639"/>
    </source>
</evidence>
<dbReference type="InterPro" id="IPR029039">
    <property type="entry name" value="Flavoprotein-like_sf"/>
</dbReference>
<dbReference type="PANTHER" id="PTHR43717:SF1">
    <property type="entry name" value="ANAEROBIC NITRIC OXIDE REDUCTASE FLAVORUBREDOXIN"/>
    <property type="match status" value="1"/>
</dbReference>
<dbReference type="InterPro" id="IPR001279">
    <property type="entry name" value="Metallo-B-lactamas"/>
</dbReference>
<dbReference type="Proteomes" id="UP000183639">
    <property type="component" value="Unassembled WGS sequence"/>
</dbReference>
<dbReference type="RefSeq" id="WP_075445557.1">
    <property type="nucleotide sequence ID" value="NZ_FOQK01000029.1"/>
</dbReference>
<dbReference type="CDD" id="cd07709">
    <property type="entry name" value="flavodiiron_proteins_MBL-fold"/>
    <property type="match status" value="1"/>
</dbReference>
<dbReference type="SMART" id="SM00849">
    <property type="entry name" value="Lactamase_B"/>
    <property type="match status" value="1"/>
</dbReference>
<dbReference type="AlphaFoldDB" id="A0A1I3HCS5"/>
<dbReference type="GO" id="GO:0010181">
    <property type="term" value="F:FMN binding"/>
    <property type="evidence" value="ECO:0007669"/>
    <property type="project" value="InterPro"/>
</dbReference>
<dbReference type="InterPro" id="IPR036866">
    <property type="entry name" value="RibonucZ/Hydroxyglut_hydro"/>
</dbReference>
<reference evidence="3 4" key="1">
    <citation type="submission" date="2016-10" db="EMBL/GenBank/DDBJ databases">
        <authorList>
            <person name="de Groot N.N."/>
        </authorList>
    </citation>
    <scope>NUCLEOTIDE SEQUENCE [LARGE SCALE GENOMIC DNA]</scope>
    <source>
        <strain evidence="3 4">Z108</strain>
    </source>
</reference>
<dbReference type="GO" id="GO:0016651">
    <property type="term" value="F:oxidoreductase activity, acting on NAD(P)H"/>
    <property type="evidence" value="ECO:0007669"/>
    <property type="project" value="UniProtKB-ARBA"/>
</dbReference>
<sequence>MQAVEIRKDIYWVGAIDWSMRSFHGYQTGRGTTYNAYLILDEKITLIDTVKETFAAELLARISSVIDPARIDYIISSHVEPDHSGAIPFMMEHCPNAKIITSLPNGLKGLTARYGDLPYEGVNANDTINIGSRTLQFVPTPMLHWPDSMVTYCPEEKILFSNDAFGEHLASSQRFDDENDLPTVLWEAKKYYANILMLYGRQAQAAFQALNGLKINMIATGHGIIWRSHIDDILACYQKWAACAVEERAVVVFDSMWHSTETIARTIAEAFEQRGIPCAYYDIKENHLSDIMTDIMTAKYLAVGSPTINNQMLPTIASFLCYLKGLSPKRHQGFAFGSYGWGGQSIMQVEEELKAAGIEIILDKIRIANVPTAEQLQAITQSIQAL</sequence>
<evidence type="ECO:0000256" key="1">
    <source>
        <dbReference type="ARBA" id="ARBA00007121"/>
    </source>
</evidence>
<comment type="similarity">
    <text evidence="1">In the N-terminal section; belongs to the zinc metallo-hydrolase group 3 family.</text>
</comment>
<dbReference type="Gene3D" id="3.40.50.360">
    <property type="match status" value="1"/>
</dbReference>
<dbReference type="InterPro" id="IPR008254">
    <property type="entry name" value="Flavodoxin/NO_synth"/>
</dbReference>
<dbReference type="OrthoDB" id="9807946at2"/>
<dbReference type="PANTHER" id="PTHR43717">
    <property type="entry name" value="ANAEROBIC NITRIC OXIDE REDUCTASE FLAVORUBREDOXIN"/>
    <property type="match status" value="1"/>
</dbReference>
<dbReference type="InterPro" id="IPR045761">
    <property type="entry name" value="ODP_dom"/>
</dbReference>
<dbReference type="EMBL" id="FOQK01000029">
    <property type="protein sequence ID" value="SFI33588.1"/>
    <property type="molecule type" value="Genomic_DNA"/>
</dbReference>
<accession>A0A1I3HCS5</accession>
<dbReference type="Pfam" id="PF00258">
    <property type="entry name" value="Flavodoxin_1"/>
    <property type="match status" value="1"/>
</dbReference>
<dbReference type="InterPro" id="IPR016440">
    <property type="entry name" value="Rubredoxin-O_OxRdtase"/>
</dbReference>
<organism evidence="3 4">
    <name type="scientific">Selenomonas ruminantium</name>
    <dbReference type="NCBI Taxonomy" id="971"/>
    <lineage>
        <taxon>Bacteria</taxon>
        <taxon>Bacillati</taxon>
        <taxon>Bacillota</taxon>
        <taxon>Negativicutes</taxon>
        <taxon>Selenomonadales</taxon>
        <taxon>Selenomonadaceae</taxon>
        <taxon>Selenomonas</taxon>
    </lineage>
</organism>
<proteinExistence type="inferred from homology"/>
<dbReference type="Pfam" id="PF19583">
    <property type="entry name" value="ODP"/>
    <property type="match status" value="1"/>
</dbReference>
<gene>
    <name evidence="3" type="ORF">SAMN04487861_12924</name>
</gene>
<name>A0A1I3HCS5_SELRU</name>
<dbReference type="Gene3D" id="3.60.15.10">
    <property type="entry name" value="Ribonuclease Z/Hydroxyacylglutathione hydrolase-like"/>
    <property type="match status" value="1"/>
</dbReference>
<dbReference type="GO" id="GO:0009055">
    <property type="term" value="F:electron transfer activity"/>
    <property type="evidence" value="ECO:0007669"/>
    <property type="project" value="InterPro"/>
</dbReference>
<dbReference type="SUPFAM" id="SSF56281">
    <property type="entry name" value="Metallo-hydrolase/oxidoreductase"/>
    <property type="match status" value="1"/>
</dbReference>
<dbReference type="PIRSF" id="PIRSF005243">
    <property type="entry name" value="ROO"/>
    <property type="match status" value="1"/>
</dbReference>
<evidence type="ECO:0000313" key="3">
    <source>
        <dbReference type="EMBL" id="SFI33588.1"/>
    </source>
</evidence>
<dbReference type="SUPFAM" id="SSF52218">
    <property type="entry name" value="Flavoproteins"/>
    <property type="match status" value="1"/>
</dbReference>
<evidence type="ECO:0000259" key="2">
    <source>
        <dbReference type="PROSITE" id="PS50902"/>
    </source>
</evidence>